<dbReference type="Proteomes" id="UP000030649">
    <property type="component" value="Unassembled WGS sequence"/>
</dbReference>
<dbReference type="AlphaFoldDB" id="U1N3A2"/>
<evidence type="ECO:0000313" key="2">
    <source>
        <dbReference type="EMBL" id="ERG91015.1"/>
    </source>
</evidence>
<name>U1N3A2_9EURY</name>
<feature type="region of interest" description="Disordered" evidence="1">
    <location>
        <begin position="7"/>
        <end position="29"/>
    </location>
</feature>
<evidence type="ECO:0000313" key="3">
    <source>
        <dbReference type="Proteomes" id="UP000030649"/>
    </source>
</evidence>
<dbReference type="EMBL" id="KE356560">
    <property type="protein sequence ID" value="ERG91015.1"/>
    <property type="molecule type" value="Genomic_DNA"/>
</dbReference>
<proteinExistence type="predicted"/>
<dbReference type="HOGENOM" id="CLU_2190986_0_0_2"/>
<evidence type="ECO:0000256" key="1">
    <source>
        <dbReference type="SAM" id="MobiDB-lite"/>
    </source>
</evidence>
<reference evidence="2 3" key="1">
    <citation type="journal article" date="2013" name="PLoS ONE">
        <title>Assembly-driven community genomics of a hypersaline microbial ecosystem.</title>
        <authorList>
            <person name="Podell S."/>
            <person name="Ugalde J.A."/>
            <person name="Narasingarao P."/>
            <person name="Banfield J.F."/>
            <person name="Heidelberg K.B."/>
            <person name="Allen E.E."/>
        </authorList>
    </citation>
    <scope>NUCLEOTIDE SEQUENCE [LARGE SCALE GENOMIC DNA]</scope>
    <source>
        <strain evidence="3">J07HQW1</strain>
    </source>
</reference>
<feature type="compositionally biased region" description="Gly residues" evidence="1">
    <location>
        <begin position="12"/>
        <end position="22"/>
    </location>
</feature>
<sequence length="108" mass="11459">MAIILRAEDDGNGNGNGTGTGTGEALSGGNQLTAGELMSTIDIEDDPRELQIPTGLPEETYVTTQRGDYLTADPRQGLLNRIAVFQLLLNGWCGADVKIVRISISNIV</sequence>
<accession>U1N3A2</accession>
<gene>
    <name evidence="2" type="ORF">J07HQW1_01046</name>
</gene>
<protein>
    <submittedName>
        <fullName evidence="2">Uncharacterized protein</fullName>
    </submittedName>
</protein>
<organism evidence="2 3">
    <name type="scientific">Haloquadratum walsbyi J07HQW1</name>
    <dbReference type="NCBI Taxonomy" id="1238424"/>
    <lineage>
        <taxon>Archaea</taxon>
        <taxon>Methanobacteriati</taxon>
        <taxon>Methanobacteriota</taxon>
        <taxon>Stenosarchaea group</taxon>
        <taxon>Halobacteria</taxon>
        <taxon>Halobacteriales</taxon>
        <taxon>Haloferacaceae</taxon>
        <taxon>Haloquadratum</taxon>
    </lineage>
</organism>